<feature type="domain" description="PTS EIIB type-2" evidence="7">
    <location>
        <begin position="1"/>
        <end position="103"/>
    </location>
</feature>
<accession>C8NFL9</accession>
<dbReference type="eggNOG" id="COG1445">
    <property type="taxonomic scope" value="Bacteria"/>
</dbReference>
<sequence length="106" mass="11818">MKVVGVTACPTGIAHTYMAQEAIEKECRKRGFEVKVETQGGMGIEQELEQEEIDAADVVILAVAISIEGEERFEEKEELGRVLTVEPGEMIKHPEKYIDEAIKLVE</sequence>
<protein>
    <submittedName>
        <fullName evidence="8">PTS system, Fru family, IIB component</fullName>
        <ecNumber evidence="8">2.7.1.69</ecNumber>
    </submittedName>
</protein>
<name>C8NFL9_9LACT</name>
<dbReference type="STRING" id="638301.HMPREF0444_0714"/>
<keyword evidence="5" id="KW-0598">Phosphotransferase system</keyword>
<dbReference type="AlphaFoldDB" id="C8NFL9"/>
<dbReference type="Pfam" id="PF02302">
    <property type="entry name" value="PTS_IIB"/>
    <property type="match status" value="1"/>
</dbReference>
<dbReference type="GO" id="GO:0090563">
    <property type="term" value="F:protein-phosphocysteine-sugar phosphotransferase activity"/>
    <property type="evidence" value="ECO:0007669"/>
    <property type="project" value="TreeGrafter"/>
</dbReference>
<dbReference type="Proteomes" id="UP000005926">
    <property type="component" value="Unassembled WGS sequence"/>
</dbReference>
<dbReference type="EC" id="2.7.1.69" evidence="8"/>
<dbReference type="PANTHER" id="PTHR30505:SF0">
    <property type="entry name" value="FRUCTOSE-LIKE PTS SYSTEM EIIBC COMPONENT-RELATED"/>
    <property type="match status" value="1"/>
</dbReference>
<evidence type="ECO:0000313" key="8">
    <source>
        <dbReference type="EMBL" id="EEW37355.1"/>
    </source>
</evidence>
<keyword evidence="4 8" id="KW-0808">Transferase</keyword>
<evidence type="ECO:0000259" key="7">
    <source>
        <dbReference type="PROSITE" id="PS51099"/>
    </source>
</evidence>
<proteinExistence type="predicted"/>
<dbReference type="GO" id="GO:0022877">
    <property type="term" value="F:protein-N(PI)-phosphohistidine-fructose phosphotransferase system transporter activity"/>
    <property type="evidence" value="ECO:0007669"/>
    <property type="project" value="InterPro"/>
</dbReference>
<dbReference type="InterPro" id="IPR003501">
    <property type="entry name" value="PTS_EIIB_2/3"/>
</dbReference>
<evidence type="ECO:0000256" key="3">
    <source>
        <dbReference type="ARBA" id="ARBA00022597"/>
    </source>
</evidence>
<keyword evidence="3" id="KW-0762">Sugar transport</keyword>
<dbReference type="GO" id="GO:0016301">
    <property type="term" value="F:kinase activity"/>
    <property type="evidence" value="ECO:0007669"/>
    <property type="project" value="UniProtKB-KW"/>
</dbReference>
<keyword evidence="9" id="KW-1185">Reference proteome</keyword>
<dbReference type="PANTHER" id="PTHR30505">
    <property type="entry name" value="FRUCTOSE-LIKE PERMEASE"/>
    <property type="match status" value="1"/>
</dbReference>
<dbReference type="PROSITE" id="PS51099">
    <property type="entry name" value="PTS_EIIB_TYPE_2"/>
    <property type="match status" value="1"/>
</dbReference>
<dbReference type="InterPro" id="IPR003353">
    <property type="entry name" value="PTS_IIB_fruc"/>
</dbReference>
<keyword evidence="2" id="KW-0597">Phosphoprotein</keyword>
<evidence type="ECO:0000256" key="6">
    <source>
        <dbReference type="ARBA" id="ARBA00022777"/>
    </source>
</evidence>
<evidence type="ECO:0000256" key="1">
    <source>
        <dbReference type="ARBA" id="ARBA00022448"/>
    </source>
</evidence>
<dbReference type="Gene3D" id="3.40.50.2300">
    <property type="match status" value="1"/>
</dbReference>
<organism evidence="8 9">
    <name type="scientific">Granulicatella adiacens ATCC 49175</name>
    <dbReference type="NCBI Taxonomy" id="638301"/>
    <lineage>
        <taxon>Bacteria</taxon>
        <taxon>Bacillati</taxon>
        <taxon>Bacillota</taxon>
        <taxon>Bacilli</taxon>
        <taxon>Lactobacillales</taxon>
        <taxon>Carnobacteriaceae</taxon>
        <taxon>Granulicatella</taxon>
    </lineage>
</organism>
<dbReference type="CDD" id="cd05569">
    <property type="entry name" value="PTS_IIB_fructose"/>
    <property type="match status" value="1"/>
</dbReference>
<dbReference type="NCBIfam" id="TIGR00829">
    <property type="entry name" value="FRU"/>
    <property type="match status" value="1"/>
</dbReference>
<reference evidence="8 9" key="1">
    <citation type="submission" date="2009-08" db="EMBL/GenBank/DDBJ databases">
        <authorList>
            <person name="Muzny D."/>
            <person name="Qin X."/>
            <person name="Deng J."/>
            <person name="Jiang H."/>
            <person name="Liu Y."/>
            <person name="Qu J."/>
            <person name="Song X.-Z."/>
            <person name="Zhang L."/>
            <person name="Thornton R."/>
            <person name="Coyle M."/>
            <person name="Francisco L."/>
            <person name="Jackson L."/>
            <person name="Javaid M."/>
            <person name="Korchina V."/>
            <person name="Kovar C."/>
            <person name="Mata R."/>
            <person name="Mathew T."/>
            <person name="Ngo R."/>
            <person name="Nguyen L."/>
            <person name="Nguyen N."/>
            <person name="Okwuonu G."/>
            <person name="Ongeri F."/>
            <person name="Pham C."/>
            <person name="Simmons D."/>
            <person name="Wilczek-Boney K."/>
            <person name="Hale W."/>
            <person name="Jakkamsetti A."/>
            <person name="Pham P."/>
            <person name="Ruth R."/>
            <person name="San Lucas F."/>
            <person name="Warren J."/>
            <person name="Zhang J."/>
            <person name="Zhao Z."/>
            <person name="Zhou C."/>
            <person name="Zhu D."/>
            <person name="Lee S."/>
            <person name="Bess C."/>
            <person name="Blankenburg K."/>
            <person name="Forbes L."/>
            <person name="Fu Q."/>
            <person name="Gubbala S."/>
            <person name="Hirani K."/>
            <person name="Jayaseelan J.C."/>
            <person name="Lara F."/>
            <person name="Munidasa M."/>
            <person name="Palculict T."/>
            <person name="Patil S."/>
            <person name="Pu L.-L."/>
            <person name="Saada N."/>
            <person name="Tang L."/>
            <person name="Weissenberger G."/>
            <person name="Zhu Y."/>
            <person name="Hemphill L."/>
            <person name="Shang Y."/>
            <person name="Youmans B."/>
            <person name="Ayvaz T."/>
            <person name="Ross M."/>
            <person name="Santibanez J."/>
            <person name="Aqrawi P."/>
            <person name="Gross S."/>
            <person name="Joshi V."/>
            <person name="Fowler G."/>
            <person name="Nazareth L."/>
            <person name="Reid J."/>
            <person name="Worley K."/>
            <person name="Petrosino J."/>
            <person name="Highlander S."/>
            <person name="Gibbs R."/>
        </authorList>
    </citation>
    <scope>NUCLEOTIDE SEQUENCE [LARGE SCALE GENOMIC DNA]</scope>
    <source>
        <strain evidence="8 9">ATCC 49175</strain>
    </source>
</reference>
<evidence type="ECO:0000256" key="5">
    <source>
        <dbReference type="ARBA" id="ARBA00022683"/>
    </source>
</evidence>
<dbReference type="InterPro" id="IPR050864">
    <property type="entry name" value="Bacterial_PTS_Sugar_Transport"/>
</dbReference>
<dbReference type="SUPFAM" id="SSF52794">
    <property type="entry name" value="PTS system IIB component-like"/>
    <property type="match status" value="1"/>
</dbReference>
<comment type="caution">
    <text evidence="8">The sequence shown here is derived from an EMBL/GenBank/DDBJ whole genome shotgun (WGS) entry which is preliminary data.</text>
</comment>
<dbReference type="HOGENOM" id="CLU_013155_2_1_9"/>
<dbReference type="GO" id="GO:0009401">
    <property type="term" value="P:phosphoenolpyruvate-dependent sugar phosphotransferase system"/>
    <property type="evidence" value="ECO:0007669"/>
    <property type="project" value="UniProtKB-KW"/>
</dbReference>
<dbReference type="EMBL" id="ACKZ01000016">
    <property type="protein sequence ID" value="EEW37355.1"/>
    <property type="molecule type" value="Genomic_DNA"/>
</dbReference>
<keyword evidence="1" id="KW-0813">Transport</keyword>
<dbReference type="InterPro" id="IPR013011">
    <property type="entry name" value="PTS_EIIB_2"/>
</dbReference>
<evidence type="ECO:0000256" key="2">
    <source>
        <dbReference type="ARBA" id="ARBA00022553"/>
    </source>
</evidence>
<dbReference type="GO" id="GO:0005886">
    <property type="term" value="C:plasma membrane"/>
    <property type="evidence" value="ECO:0007669"/>
    <property type="project" value="TreeGrafter"/>
</dbReference>
<evidence type="ECO:0000313" key="9">
    <source>
        <dbReference type="Proteomes" id="UP000005926"/>
    </source>
</evidence>
<dbReference type="GeneID" id="78412946"/>
<dbReference type="InterPro" id="IPR036095">
    <property type="entry name" value="PTS_EIIB-like_sf"/>
</dbReference>
<keyword evidence="6" id="KW-0418">Kinase</keyword>
<evidence type="ECO:0000256" key="4">
    <source>
        <dbReference type="ARBA" id="ARBA00022679"/>
    </source>
</evidence>
<gene>
    <name evidence="8" type="primary">frwB</name>
    <name evidence="8" type="ORF">HMPREF0444_0714</name>
</gene>
<dbReference type="RefSeq" id="WP_005606610.1">
    <property type="nucleotide sequence ID" value="NZ_CP102283.1"/>
</dbReference>